<feature type="compositionally biased region" description="Low complexity" evidence="1">
    <location>
        <begin position="314"/>
        <end position="337"/>
    </location>
</feature>
<reference evidence="2" key="1">
    <citation type="submission" date="2023-06" db="EMBL/GenBank/DDBJ databases">
        <title>Genome-scale phylogeny and comparative genomics of the fungal order Sordariales.</title>
        <authorList>
            <consortium name="Lawrence Berkeley National Laboratory"/>
            <person name="Hensen N."/>
            <person name="Bonometti L."/>
            <person name="Westerberg I."/>
            <person name="Brannstrom I.O."/>
            <person name="Guillou S."/>
            <person name="Cros-Aarteil S."/>
            <person name="Calhoun S."/>
            <person name="Haridas S."/>
            <person name="Kuo A."/>
            <person name="Mondo S."/>
            <person name="Pangilinan J."/>
            <person name="Riley R."/>
            <person name="Labutti K."/>
            <person name="Andreopoulos B."/>
            <person name="Lipzen A."/>
            <person name="Chen C."/>
            <person name="Yanf M."/>
            <person name="Daum C."/>
            <person name="Ng V."/>
            <person name="Clum A."/>
            <person name="Steindorff A."/>
            <person name="Ohm R."/>
            <person name="Martin F."/>
            <person name="Silar P."/>
            <person name="Natvig D."/>
            <person name="Lalanne C."/>
            <person name="Gautier V."/>
            <person name="Ament-Velasquez S.L."/>
            <person name="Kruys A."/>
            <person name="Hutchinson M.I."/>
            <person name="Powell A.J."/>
            <person name="Barry K."/>
            <person name="Miller A.N."/>
            <person name="Grigoriev I.V."/>
            <person name="Debuchy R."/>
            <person name="Gladieux P."/>
            <person name="Thoren M.H."/>
            <person name="Johannesson H."/>
        </authorList>
    </citation>
    <scope>NUCLEOTIDE SEQUENCE</scope>
    <source>
        <strain evidence="2">CBS 606.72</strain>
    </source>
</reference>
<organism evidence="2 3">
    <name type="scientific">Immersiella caudata</name>
    <dbReference type="NCBI Taxonomy" id="314043"/>
    <lineage>
        <taxon>Eukaryota</taxon>
        <taxon>Fungi</taxon>
        <taxon>Dikarya</taxon>
        <taxon>Ascomycota</taxon>
        <taxon>Pezizomycotina</taxon>
        <taxon>Sordariomycetes</taxon>
        <taxon>Sordariomycetidae</taxon>
        <taxon>Sordariales</taxon>
        <taxon>Lasiosphaeriaceae</taxon>
        <taxon>Immersiella</taxon>
    </lineage>
</organism>
<evidence type="ECO:0000256" key="1">
    <source>
        <dbReference type="SAM" id="MobiDB-lite"/>
    </source>
</evidence>
<accession>A0AA40CDC7</accession>
<dbReference type="AlphaFoldDB" id="A0AA40CDC7"/>
<feature type="compositionally biased region" description="Low complexity" evidence="1">
    <location>
        <begin position="279"/>
        <end position="298"/>
    </location>
</feature>
<proteinExistence type="predicted"/>
<comment type="caution">
    <text evidence="2">The sequence shown here is derived from an EMBL/GenBank/DDBJ whole genome shotgun (WGS) entry which is preliminary data.</text>
</comment>
<dbReference type="EMBL" id="JAULSU010000001">
    <property type="protein sequence ID" value="KAK0633263.1"/>
    <property type="molecule type" value="Genomic_DNA"/>
</dbReference>
<dbReference type="Proteomes" id="UP001175000">
    <property type="component" value="Unassembled WGS sequence"/>
</dbReference>
<gene>
    <name evidence="2" type="ORF">B0T14DRAFT_560869</name>
</gene>
<sequence length="356" mass="40708">MCGHTHFIWTVCGHDSHEFEACGIKKYHGRKDWLKWLTTLLCAIPDCPSPRYDADSQFIYGFCPKCRKHYLEGDNHELSWVAGRPEPKELRNSVAFMNYWMYRHKQLPDEPDEYRYSPGVHPVFVFRNLDSGKPRQIPDVDAEIRQIETWLPWHPEGDNLYDERLAYLTILRKLTLRWADELSGKDVDKLYPLTTTEWTVMNGGPELYGSRQPRRFSELHGCLHGFVVSKQPPTQPEQPVQLPQATVYRPRRLPAAHPSGAPTLEDWQARINRDHDELSSLTPTTTTERSTPSPSETLDMASSPLPSPTGFEIPDSPISESSASSTQPSPSSSPSFSKVYTTREHDVAYELEDIAL</sequence>
<keyword evidence="3" id="KW-1185">Reference proteome</keyword>
<feature type="region of interest" description="Disordered" evidence="1">
    <location>
        <begin position="276"/>
        <end position="342"/>
    </location>
</feature>
<name>A0AA40CDC7_9PEZI</name>
<evidence type="ECO:0000313" key="2">
    <source>
        <dbReference type="EMBL" id="KAK0633263.1"/>
    </source>
</evidence>
<protein>
    <submittedName>
        <fullName evidence="2">Uncharacterized protein</fullName>
    </submittedName>
</protein>
<evidence type="ECO:0000313" key="3">
    <source>
        <dbReference type="Proteomes" id="UP001175000"/>
    </source>
</evidence>